<sequence length="199" mass="23223">MRPRPRPNPNPNSCLPLPRKCASFPHPAKTLFVRRYLQSPSPLWPQLGGECQLLTRLDRIRPRSLRAFIPCARFPWLCRSQFEEKWKELPLPQSPRDFPFELVRPVGPMLPGRKVQLNRLRGGNNKHIWGLGHPWLREFRPHDCTPFEDTERKSDRLPPSKASCTVDVRSCSCFHSSNARPREETRFDLRNLAPSAFIR</sequence>
<evidence type="ECO:0000313" key="1">
    <source>
        <dbReference type="EMBL" id="PTQ49125.1"/>
    </source>
</evidence>
<name>A0A2R6XSN0_MARPO</name>
<dbReference type="Proteomes" id="UP000244005">
    <property type="component" value="Unassembled WGS sequence"/>
</dbReference>
<reference evidence="2" key="1">
    <citation type="journal article" date="2017" name="Cell">
        <title>Insights into land plant evolution garnered from the Marchantia polymorpha genome.</title>
        <authorList>
            <person name="Bowman J.L."/>
            <person name="Kohchi T."/>
            <person name="Yamato K.T."/>
            <person name="Jenkins J."/>
            <person name="Shu S."/>
            <person name="Ishizaki K."/>
            <person name="Yamaoka S."/>
            <person name="Nishihama R."/>
            <person name="Nakamura Y."/>
            <person name="Berger F."/>
            <person name="Adam C."/>
            <person name="Aki S.S."/>
            <person name="Althoff F."/>
            <person name="Araki T."/>
            <person name="Arteaga-Vazquez M.A."/>
            <person name="Balasubrmanian S."/>
            <person name="Barry K."/>
            <person name="Bauer D."/>
            <person name="Boehm C.R."/>
            <person name="Briginshaw L."/>
            <person name="Caballero-Perez J."/>
            <person name="Catarino B."/>
            <person name="Chen F."/>
            <person name="Chiyoda S."/>
            <person name="Chovatia M."/>
            <person name="Davies K.M."/>
            <person name="Delmans M."/>
            <person name="Demura T."/>
            <person name="Dierschke T."/>
            <person name="Dolan L."/>
            <person name="Dorantes-Acosta A.E."/>
            <person name="Eklund D.M."/>
            <person name="Florent S.N."/>
            <person name="Flores-Sandoval E."/>
            <person name="Fujiyama A."/>
            <person name="Fukuzawa H."/>
            <person name="Galik B."/>
            <person name="Grimanelli D."/>
            <person name="Grimwood J."/>
            <person name="Grossniklaus U."/>
            <person name="Hamada T."/>
            <person name="Haseloff J."/>
            <person name="Hetherington A.J."/>
            <person name="Higo A."/>
            <person name="Hirakawa Y."/>
            <person name="Hundley H.N."/>
            <person name="Ikeda Y."/>
            <person name="Inoue K."/>
            <person name="Inoue S.I."/>
            <person name="Ishida S."/>
            <person name="Jia Q."/>
            <person name="Kakita M."/>
            <person name="Kanazawa T."/>
            <person name="Kawai Y."/>
            <person name="Kawashima T."/>
            <person name="Kennedy M."/>
            <person name="Kinose K."/>
            <person name="Kinoshita T."/>
            <person name="Kohara Y."/>
            <person name="Koide E."/>
            <person name="Komatsu K."/>
            <person name="Kopischke S."/>
            <person name="Kubo M."/>
            <person name="Kyozuka J."/>
            <person name="Lagercrantz U."/>
            <person name="Lin S.S."/>
            <person name="Lindquist E."/>
            <person name="Lipzen A.M."/>
            <person name="Lu C.W."/>
            <person name="De Luna E."/>
            <person name="Martienssen R.A."/>
            <person name="Minamino N."/>
            <person name="Mizutani M."/>
            <person name="Mizutani M."/>
            <person name="Mochizuki N."/>
            <person name="Monte I."/>
            <person name="Mosher R."/>
            <person name="Nagasaki H."/>
            <person name="Nakagami H."/>
            <person name="Naramoto S."/>
            <person name="Nishitani K."/>
            <person name="Ohtani M."/>
            <person name="Okamoto T."/>
            <person name="Okumura M."/>
            <person name="Phillips J."/>
            <person name="Pollak B."/>
            <person name="Reinders A."/>
            <person name="Rovekamp M."/>
            <person name="Sano R."/>
            <person name="Sawa S."/>
            <person name="Schmid M.W."/>
            <person name="Shirakawa M."/>
            <person name="Solano R."/>
            <person name="Spunde A."/>
            <person name="Suetsugu N."/>
            <person name="Sugano S."/>
            <person name="Sugiyama A."/>
            <person name="Sun R."/>
            <person name="Suzuki Y."/>
            <person name="Takenaka M."/>
            <person name="Takezawa D."/>
            <person name="Tomogane H."/>
            <person name="Tsuzuki M."/>
            <person name="Ueda T."/>
            <person name="Umeda M."/>
            <person name="Ward J.M."/>
            <person name="Watanabe Y."/>
            <person name="Yazaki K."/>
            <person name="Yokoyama R."/>
            <person name="Yoshitake Y."/>
            <person name="Yotsui I."/>
            <person name="Zachgo S."/>
            <person name="Schmutz J."/>
        </authorList>
    </citation>
    <scope>NUCLEOTIDE SEQUENCE [LARGE SCALE GENOMIC DNA]</scope>
    <source>
        <strain evidence="2">Tak-1</strain>
    </source>
</reference>
<protein>
    <submittedName>
        <fullName evidence="1">Uncharacterized protein</fullName>
    </submittedName>
</protein>
<dbReference type="Gramene" id="Mp7g10120.1">
    <property type="protein sequence ID" value="Mp7g10120.1.cds1"/>
    <property type="gene ID" value="Mp7g10120"/>
</dbReference>
<dbReference type="EMBL" id="KZ772675">
    <property type="protein sequence ID" value="PTQ49125.1"/>
    <property type="molecule type" value="Genomic_DNA"/>
</dbReference>
<evidence type="ECO:0000313" key="2">
    <source>
        <dbReference type="Proteomes" id="UP000244005"/>
    </source>
</evidence>
<gene>
    <name evidence="1" type="ORF">MARPO_0003s0030</name>
</gene>
<keyword evidence="2" id="KW-1185">Reference proteome</keyword>
<organism evidence="1 2">
    <name type="scientific">Marchantia polymorpha</name>
    <name type="common">Common liverwort</name>
    <name type="synonym">Marchantia aquatica</name>
    <dbReference type="NCBI Taxonomy" id="3197"/>
    <lineage>
        <taxon>Eukaryota</taxon>
        <taxon>Viridiplantae</taxon>
        <taxon>Streptophyta</taxon>
        <taxon>Embryophyta</taxon>
        <taxon>Marchantiophyta</taxon>
        <taxon>Marchantiopsida</taxon>
        <taxon>Marchantiidae</taxon>
        <taxon>Marchantiales</taxon>
        <taxon>Marchantiaceae</taxon>
        <taxon>Marchantia</taxon>
    </lineage>
</organism>
<dbReference type="AlphaFoldDB" id="A0A2R6XSN0"/>
<proteinExistence type="predicted"/>
<accession>A0A2R6XSN0</accession>